<dbReference type="SUPFAM" id="SSF52540">
    <property type="entry name" value="P-loop containing nucleoside triphosphate hydrolases"/>
    <property type="match status" value="1"/>
</dbReference>
<comment type="subcellular location">
    <subcellularLocation>
        <location evidence="1">Membrane</location>
        <topology evidence="1">Lipid-anchor</topology>
    </subcellularLocation>
</comment>
<gene>
    <name evidence="7" type="ORF">OKIOD_LOCUS8587</name>
</gene>
<organism evidence="7 8">
    <name type="scientific">Oikopleura dioica</name>
    <name type="common">Tunicate</name>
    <dbReference type="NCBI Taxonomy" id="34765"/>
    <lineage>
        <taxon>Eukaryota</taxon>
        <taxon>Metazoa</taxon>
        <taxon>Chordata</taxon>
        <taxon>Tunicata</taxon>
        <taxon>Appendicularia</taxon>
        <taxon>Copelata</taxon>
        <taxon>Oikopleuridae</taxon>
        <taxon>Oikopleura</taxon>
    </lineage>
</organism>
<dbReference type="PANTHER" id="PTHR47980">
    <property type="entry name" value="LD44762P"/>
    <property type="match status" value="1"/>
</dbReference>
<evidence type="ECO:0000256" key="5">
    <source>
        <dbReference type="ARBA" id="ARBA00023288"/>
    </source>
</evidence>
<dbReference type="InterPro" id="IPR027417">
    <property type="entry name" value="P-loop_NTPase"/>
</dbReference>
<dbReference type="PROSITE" id="PS51420">
    <property type="entry name" value="RHO"/>
    <property type="match status" value="1"/>
</dbReference>
<evidence type="ECO:0000313" key="7">
    <source>
        <dbReference type="EMBL" id="CAG5100507.1"/>
    </source>
</evidence>
<comment type="similarity">
    <text evidence="2">Belongs to the small GTPase superfamily. Rab family.</text>
</comment>
<dbReference type="Pfam" id="PF00071">
    <property type="entry name" value="Ras"/>
    <property type="match status" value="1"/>
</dbReference>
<dbReference type="PROSITE" id="PS51421">
    <property type="entry name" value="RAS"/>
    <property type="match status" value="1"/>
</dbReference>
<dbReference type="PROSITE" id="PS51419">
    <property type="entry name" value="RAB"/>
    <property type="match status" value="1"/>
</dbReference>
<proteinExistence type="inferred from homology"/>
<sequence length="212" mass="23828">MASPDYDYLIKLLALGDSGVGKTSLLFNFTDGEFNAGFIATVGIDFREKRVTYTSRNGEKSKVHLQLWDTAGQERFRSLTTAFYRDAMGFLLVFDLASEQSFLNTRNWLSQLESHAYCATPDIVLCGNKADLDEKRQVSSERALQFAKEHGLPYFETSAATGENVEESIMHLLDLVMKRMDNTVNKQYEEEKAYKLDGSQNSQSSSSSCFCG</sequence>
<dbReference type="SMART" id="SM00176">
    <property type="entry name" value="RAN"/>
    <property type="match status" value="1"/>
</dbReference>
<dbReference type="InterPro" id="IPR050305">
    <property type="entry name" value="Small_GTPase_Rab"/>
</dbReference>
<dbReference type="InterPro" id="IPR001806">
    <property type="entry name" value="Small_GTPase"/>
</dbReference>
<dbReference type="SMART" id="SM00175">
    <property type="entry name" value="RAB"/>
    <property type="match status" value="1"/>
</dbReference>
<evidence type="ECO:0000256" key="4">
    <source>
        <dbReference type="ARBA" id="ARBA00023134"/>
    </source>
</evidence>
<evidence type="ECO:0000256" key="2">
    <source>
        <dbReference type="ARBA" id="ARBA00006270"/>
    </source>
</evidence>
<protein>
    <submittedName>
        <fullName evidence="7">Oidioi.mRNA.OKI2018_I69.XSR.g17029.t1.cds</fullName>
    </submittedName>
</protein>
<dbReference type="Gene3D" id="3.40.50.300">
    <property type="entry name" value="P-loop containing nucleotide triphosphate hydrolases"/>
    <property type="match status" value="1"/>
</dbReference>
<keyword evidence="8" id="KW-1185">Reference proteome</keyword>
<dbReference type="InterPro" id="IPR005225">
    <property type="entry name" value="Small_GTP-bd"/>
</dbReference>
<dbReference type="NCBIfam" id="TIGR00231">
    <property type="entry name" value="small_GTP"/>
    <property type="match status" value="1"/>
</dbReference>
<evidence type="ECO:0000256" key="6">
    <source>
        <dbReference type="ARBA" id="ARBA00023289"/>
    </source>
</evidence>
<evidence type="ECO:0000313" key="8">
    <source>
        <dbReference type="Proteomes" id="UP001158576"/>
    </source>
</evidence>
<reference evidence="7 8" key="1">
    <citation type="submission" date="2021-04" db="EMBL/GenBank/DDBJ databases">
        <authorList>
            <person name="Bliznina A."/>
        </authorList>
    </citation>
    <scope>NUCLEOTIDE SEQUENCE [LARGE SCALE GENOMIC DNA]</scope>
</reference>
<keyword evidence="6" id="KW-0636">Prenylation</keyword>
<name>A0ABN7SJR8_OIKDI</name>
<accession>A0ABN7SJR8</accession>
<keyword evidence="4" id="KW-0342">GTP-binding</keyword>
<evidence type="ECO:0000256" key="1">
    <source>
        <dbReference type="ARBA" id="ARBA00004635"/>
    </source>
</evidence>
<keyword evidence="5" id="KW-0449">Lipoprotein</keyword>
<dbReference type="PRINTS" id="PR00449">
    <property type="entry name" value="RASTRNSFRMNG"/>
</dbReference>
<dbReference type="SMART" id="SM00174">
    <property type="entry name" value="RHO"/>
    <property type="match status" value="1"/>
</dbReference>
<dbReference type="SMART" id="SM00173">
    <property type="entry name" value="RAS"/>
    <property type="match status" value="1"/>
</dbReference>
<keyword evidence="3" id="KW-0547">Nucleotide-binding</keyword>
<dbReference type="Proteomes" id="UP001158576">
    <property type="component" value="Chromosome XSR"/>
</dbReference>
<evidence type="ECO:0000256" key="3">
    <source>
        <dbReference type="ARBA" id="ARBA00022741"/>
    </source>
</evidence>
<dbReference type="EMBL" id="OU015569">
    <property type="protein sequence ID" value="CAG5100507.1"/>
    <property type="molecule type" value="Genomic_DNA"/>
</dbReference>